<evidence type="ECO:0000313" key="2">
    <source>
        <dbReference type="EMBL" id="KAF5646720.1"/>
    </source>
</evidence>
<dbReference type="RefSeq" id="XP_037210970.1">
    <property type="nucleotide sequence ID" value="XM_037348161.1"/>
</dbReference>
<organism evidence="2 3">
    <name type="scientific">Fusarium tjaetaba</name>
    <dbReference type="NCBI Taxonomy" id="1567544"/>
    <lineage>
        <taxon>Eukaryota</taxon>
        <taxon>Fungi</taxon>
        <taxon>Dikarya</taxon>
        <taxon>Ascomycota</taxon>
        <taxon>Pezizomycotina</taxon>
        <taxon>Sordariomycetes</taxon>
        <taxon>Hypocreomycetidae</taxon>
        <taxon>Hypocreales</taxon>
        <taxon>Nectriaceae</taxon>
        <taxon>Fusarium</taxon>
        <taxon>Fusarium fujikuroi species complex</taxon>
    </lineage>
</organism>
<protein>
    <submittedName>
        <fullName evidence="2">Uncharacterized protein</fullName>
    </submittedName>
</protein>
<dbReference type="Proteomes" id="UP000530670">
    <property type="component" value="Unassembled WGS sequence"/>
</dbReference>
<proteinExistence type="predicted"/>
<sequence length="236" mass="24677">MSNLYTVEVTNNSGSAGKVYNLFSAKSVIQGGGNTTDTTKSIVWFRSRKLTAGGQVSFRFDNSFYGFMGSVSGSSGLGTGCIIDTQTYKKITLGTQTRDGTILVLDGDSSFEETNPDDENPAPGNGQFSIATSSTLQPYNDVIGVARGKSLGAGITPAPVNCVPLKAGVTYTFTINSSVYVKAASLTEGSVQPALDGDKEAIQVKFPAGKKKASVVEDSNGKLTVTYSPGNEYGNE</sequence>
<dbReference type="EMBL" id="JAAQRI010000035">
    <property type="protein sequence ID" value="KAF5646720.1"/>
    <property type="molecule type" value="Genomic_DNA"/>
</dbReference>
<keyword evidence="3" id="KW-1185">Reference proteome</keyword>
<dbReference type="OrthoDB" id="5136142at2759"/>
<comment type="caution">
    <text evidence="2">The sequence shown here is derived from an EMBL/GenBank/DDBJ whole genome shotgun (WGS) entry which is preliminary data.</text>
</comment>
<name>A0A8H5S4K3_9HYPO</name>
<gene>
    <name evidence="2" type="ORF">FTJAE_2010</name>
</gene>
<dbReference type="AlphaFoldDB" id="A0A8H5S4K3"/>
<feature type="region of interest" description="Disordered" evidence="1">
    <location>
        <begin position="107"/>
        <end position="128"/>
    </location>
</feature>
<dbReference type="GeneID" id="59300431"/>
<accession>A0A8H5S4K3</accession>
<reference evidence="2 3" key="1">
    <citation type="submission" date="2020-05" db="EMBL/GenBank/DDBJ databases">
        <title>Identification and distribution of gene clusters putatively required for synthesis of sphingolipid metabolism inhibitors in phylogenetically diverse species of the filamentous fungus Fusarium.</title>
        <authorList>
            <person name="Kim H.-S."/>
            <person name="Busman M."/>
            <person name="Brown D.W."/>
            <person name="Divon H."/>
            <person name="Uhlig S."/>
            <person name="Proctor R.H."/>
        </authorList>
    </citation>
    <scope>NUCLEOTIDE SEQUENCE [LARGE SCALE GENOMIC DNA]</scope>
    <source>
        <strain evidence="2 3">NRRL 66243</strain>
    </source>
</reference>
<feature type="compositionally biased region" description="Acidic residues" evidence="1">
    <location>
        <begin position="109"/>
        <end position="120"/>
    </location>
</feature>
<evidence type="ECO:0000313" key="3">
    <source>
        <dbReference type="Proteomes" id="UP000530670"/>
    </source>
</evidence>
<evidence type="ECO:0000256" key="1">
    <source>
        <dbReference type="SAM" id="MobiDB-lite"/>
    </source>
</evidence>